<organism evidence="9 10">
    <name type="scientific">Recurvomyces mirabilis</name>
    <dbReference type="NCBI Taxonomy" id="574656"/>
    <lineage>
        <taxon>Eukaryota</taxon>
        <taxon>Fungi</taxon>
        <taxon>Dikarya</taxon>
        <taxon>Ascomycota</taxon>
        <taxon>Pezizomycotina</taxon>
        <taxon>Dothideomycetes</taxon>
        <taxon>Dothideomycetidae</taxon>
        <taxon>Mycosphaerellales</taxon>
        <taxon>Teratosphaeriaceae</taxon>
        <taxon>Recurvomyces</taxon>
    </lineage>
</organism>
<evidence type="ECO:0000256" key="1">
    <source>
        <dbReference type="ARBA" id="ARBA00004308"/>
    </source>
</evidence>
<evidence type="ECO:0000256" key="5">
    <source>
        <dbReference type="ARBA" id="ARBA00023136"/>
    </source>
</evidence>
<keyword evidence="2" id="KW-0813">Transport</keyword>
<dbReference type="Pfam" id="PF05739">
    <property type="entry name" value="SNARE"/>
    <property type="match status" value="1"/>
</dbReference>
<evidence type="ECO:0000259" key="8">
    <source>
        <dbReference type="PROSITE" id="PS50192"/>
    </source>
</evidence>
<evidence type="ECO:0000313" key="10">
    <source>
        <dbReference type="Proteomes" id="UP001274830"/>
    </source>
</evidence>
<dbReference type="SMART" id="SM00397">
    <property type="entry name" value="t_SNARE"/>
    <property type="match status" value="1"/>
</dbReference>
<feature type="region of interest" description="Disordered" evidence="6">
    <location>
        <begin position="147"/>
        <end position="166"/>
    </location>
</feature>
<keyword evidence="10" id="KW-1185">Reference proteome</keyword>
<dbReference type="PROSITE" id="PS50192">
    <property type="entry name" value="T_SNARE"/>
    <property type="match status" value="1"/>
</dbReference>
<feature type="transmembrane region" description="Helical" evidence="7">
    <location>
        <begin position="246"/>
        <end position="265"/>
    </location>
</feature>
<dbReference type="GO" id="GO:0006896">
    <property type="term" value="P:Golgi to vacuole transport"/>
    <property type="evidence" value="ECO:0007669"/>
    <property type="project" value="UniProtKB-ARBA"/>
</dbReference>
<evidence type="ECO:0000256" key="6">
    <source>
        <dbReference type="SAM" id="MobiDB-lite"/>
    </source>
</evidence>
<feature type="compositionally biased region" description="Basic and acidic residues" evidence="6">
    <location>
        <begin position="95"/>
        <end position="106"/>
    </location>
</feature>
<dbReference type="InterPro" id="IPR000727">
    <property type="entry name" value="T_SNARE_dom"/>
</dbReference>
<keyword evidence="4" id="KW-0175">Coiled coil</keyword>
<dbReference type="FunFam" id="1.20.5.110:FF:000060">
    <property type="entry name" value="SNARE complex subunit (Syn8)"/>
    <property type="match status" value="1"/>
</dbReference>
<evidence type="ECO:0000256" key="7">
    <source>
        <dbReference type="SAM" id="Phobius"/>
    </source>
</evidence>
<dbReference type="PANTHER" id="PTHR19957">
    <property type="entry name" value="SYNTAXIN"/>
    <property type="match status" value="1"/>
</dbReference>
<dbReference type="EMBL" id="JAUTXT010000005">
    <property type="protein sequence ID" value="KAK3677872.1"/>
    <property type="molecule type" value="Genomic_DNA"/>
</dbReference>
<protein>
    <recommendedName>
        <fullName evidence="8">t-SNARE coiled-coil homology domain-containing protein</fullName>
    </recommendedName>
</protein>
<dbReference type="GO" id="GO:0005484">
    <property type="term" value="F:SNAP receptor activity"/>
    <property type="evidence" value="ECO:0007669"/>
    <property type="project" value="TreeGrafter"/>
</dbReference>
<dbReference type="GO" id="GO:0005768">
    <property type="term" value="C:endosome"/>
    <property type="evidence" value="ECO:0007669"/>
    <property type="project" value="UniProtKB-ARBA"/>
</dbReference>
<dbReference type="PANTHER" id="PTHR19957:SF423">
    <property type="entry name" value="SYNTAXIN-8-RELATED"/>
    <property type="match status" value="1"/>
</dbReference>
<dbReference type="AlphaFoldDB" id="A0AAE0WU48"/>
<name>A0AAE0WU48_9PEZI</name>
<evidence type="ECO:0000256" key="4">
    <source>
        <dbReference type="ARBA" id="ARBA00023054"/>
    </source>
</evidence>
<dbReference type="CDD" id="cd15859">
    <property type="entry name" value="SNARE_SYN8"/>
    <property type="match status" value="1"/>
</dbReference>
<sequence length="266" mass="30357">MASLHQLFLLADHLKLSLLERQRAVALKLEPTKQDTYIQTSLNSLKGGLNQLEAQDHDSTTDDSKDLARLRQQYNDLLAQFEGHTSRNAAGQLKEPNDESLREDFQAARQRPSPNQKRRGSKNVRFHDNTSEDDAEDIANRSALFAAGEQDRYRDDPEAPPDQSQLDNQQIHAYHSQVITEQDEQLDVLGQSVRRQRMLGIEMGNELEGQNEMLDDVERGVDRHTSTLERARRRLGNVARKSKDNWSWVTIGILICILVLLIVVLK</sequence>
<feature type="region of interest" description="Disordered" evidence="6">
    <location>
        <begin position="86"/>
        <end position="138"/>
    </location>
</feature>
<proteinExistence type="predicted"/>
<evidence type="ECO:0000256" key="2">
    <source>
        <dbReference type="ARBA" id="ARBA00022448"/>
    </source>
</evidence>
<dbReference type="GO" id="GO:0000149">
    <property type="term" value="F:SNARE binding"/>
    <property type="evidence" value="ECO:0007669"/>
    <property type="project" value="TreeGrafter"/>
</dbReference>
<dbReference type="InterPro" id="IPR045242">
    <property type="entry name" value="Syntaxin"/>
</dbReference>
<comment type="subcellular location">
    <subcellularLocation>
        <location evidence="1">Endomembrane system</location>
    </subcellularLocation>
</comment>
<dbReference type="Gene3D" id="1.20.5.110">
    <property type="match status" value="1"/>
</dbReference>
<keyword evidence="3" id="KW-0653">Protein transport</keyword>
<gene>
    <name evidence="9" type="ORF">LTR78_001967</name>
</gene>
<dbReference type="Proteomes" id="UP001274830">
    <property type="component" value="Unassembled WGS sequence"/>
</dbReference>
<accession>A0AAE0WU48</accession>
<dbReference type="GO" id="GO:0031201">
    <property type="term" value="C:SNARE complex"/>
    <property type="evidence" value="ECO:0007669"/>
    <property type="project" value="TreeGrafter"/>
</dbReference>
<keyword evidence="7" id="KW-1133">Transmembrane helix</keyword>
<comment type="caution">
    <text evidence="9">The sequence shown here is derived from an EMBL/GenBank/DDBJ whole genome shotgun (WGS) entry which is preliminary data.</text>
</comment>
<evidence type="ECO:0000313" key="9">
    <source>
        <dbReference type="EMBL" id="KAK3677872.1"/>
    </source>
</evidence>
<reference evidence="9" key="1">
    <citation type="submission" date="2023-07" db="EMBL/GenBank/DDBJ databases">
        <title>Black Yeasts Isolated from many extreme environments.</title>
        <authorList>
            <person name="Coleine C."/>
            <person name="Stajich J.E."/>
            <person name="Selbmann L."/>
        </authorList>
    </citation>
    <scope>NUCLEOTIDE SEQUENCE</scope>
    <source>
        <strain evidence="9">CCFEE 5485</strain>
    </source>
</reference>
<dbReference type="GO" id="GO:0048278">
    <property type="term" value="P:vesicle docking"/>
    <property type="evidence" value="ECO:0007669"/>
    <property type="project" value="TreeGrafter"/>
</dbReference>
<dbReference type="SUPFAM" id="SSF58038">
    <property type="entry name" value="SNARE fusion complex"/>
    <property type="match status" value="1"/>
</dbReference>
<feature type="domain" description="T-SNARE coiled-coil homology" evidence="8">
    <location>
        <begin position="176"/>
        <end position="238"/>
    </location>
</feature>
<keyword evidence="5 7" id="KW-0472">Membrane</keyword>
<keyword evidence="7" id="KW-0812">Transmembrane</keyword>
<evidence type="ECO:0000256" key="3">
    <source>
        <dbReference type="ARBA" id="ARBA00022927"/>
    </source>
</evidence>
<dbReference type="GO" id="GO:0006906">
    <property type="term" value="P:vesicle fusion"/>
    <property type="evidence" value="ECO:0007669"/>
    <property type="project" value="TreeGrafter"/>
</dbReference>
<dbReference type="GO" id="GO:0006886">
    <property type="term" value="P:intracellular protein transport"/>
    <property type="evidence" value="ECO:0007669"/>
    <property type="project" value="TreeGrafter"/>
</dbReference>